<dbReference type="Proteomes" id="UP000008209">
    <property type="component" value="Chromosome"/>
</dbReference>
<dbReference type="AlphaFoldDB" id="E6XIN2"/>
<reference evidence="1 2" key="1">
    <citation type="submission" date="2011-01" db="EMBL/GenBank/DDBJ databases">
        <title>Complete sequence of Shewanella putrefaciens 200.</title>
        <authorList>
            <consortium name="US DOE Joint Genome Institute"/>
            <person name="Lucas S."/>
            <person name="Copeland A."/>
            <person name="Lapidus A."/>
            <person name="Cheng J.-F."/>
            <person name="Bruce D."/>
            <person name="Goodwin L."/>
            <person name="Pitluck S."/>
            <person name="Munk A.C."/>
            <person name="Detter J.C."/>
            <person name="Han C."/>
            <person name="Tapia R."/>
            <person name="Land M."/>
            <person name="Hauser L."/>
            <person name="Chang Y.-J."/>
            <person name="Jeffries C."/>
            <person name="Kyrpides N."/>
            <person name="Ivanova N."/>
            <person name="Mikhailova N."/>
            <person name="Kolker E."/>
            <person name="Lawrence C."/>
            <person name="McCue L.A."/>
            <person name="DiChristina T."/>
            <person name="Nealson K."/>
            <person name="Fredrickson J.K."/>
            <person name="Woyke T."/>
        </authorList>
    </citation>
    <scope>NUCLEOTIDE SEQUENCE [LARGE SCALE GENOMIC DNA]</scope>
    <source>
        <strain evidence="1 2">200</strain>
    </source>
</reference>
<evidence type="ECO:0000313" key="2">
    <source>
        <dbReference type="Proteomes" id="UP000008209"/>
    </source>
</evidence>
<organism evidence="1 2">
    <name type="scientific">Shewanella putrefaciens (strain 200)</name>
    <dbReference type="NCBI Taxonomy" id="399804"/>
    <lineage>
        <taxon>Bacteria</taxon>
        <taxon>Pseudomonadati</taxon>
        <taxon>Pseudomonadota</taxon>
        <taxon>Gammaproteobacteria</taxon>
        <taxon>Alteromonadales</taxon>
        <taxon>Shewanellaceae</taxon>
        <taxon>Shewanella</taxon>
    </lineage>
</organism>
<dbReference type="KEGG" id="shp:Sput200_4091"/>
<name>E6XIN2_SHEP2</name>
<proteinExistence type="predicted"/>
<evidence type="ECO:0000313" key="1">
    <source>
        <dbReference type="EMBL" id="ADV56446.1"/>
    </source>
</evidence>
<dbReference type="OrthoDB" id="6272749at2"/>
<dbReference type="EMBL" id="CP002457">
    <property type="protein sequence ID" value="ADV56446.1"/>
    <property type="molecule type" value="Genomic_DNA"/>
</dbReference>
<gene>
    <name evidence="1" type="ordered locus">Sput200_4091</name>
</gene>
<dbReference type="HOGENOM" id="CLU_2059820_0_0_6"/>
<protein>
    <submittedName>
        <fullName evidence="1">Uncharacterized protein</fullName>
    </submittedName>
</protein>
<accession>E6XIN2</accession>
<sequence length="119" mass="13590">MHKVIAKLALSSEPGWGSAYRDGSVVEAYQQSLFWLVCKGLAHDVMDLNMSSYFGIDVISYRFPFTTLKELLDLSQVPYFIEDEQVRWVLSHNVSPIFYTQWKCQVALSLNSNNIDCCA</sequence>